<reference evidence="2" key="1">
    <citation type="journal article" date="2019" name="Int. J. Syst. Evol. Microbiol.">
        <title>The Global Catalogue of Microorganisms (GCM) 10K type strain sequencing project: providing services to taxonomists for standard genome sequencing and annotation.</title>
        <authorList>
            <consortium name="The Broad Institute Genomics Platform"/>
            <consortium name="The Broad Institute Genome Sequencing Center for Infectious Disease"/>
            <person name="Wu L."/>
            <person name="Ma J."/>
        </authorList>
    </citation>
    <scope>NUCLEOTIDE SEQUENCE [LARGE SCALE GENOMIC DNA]</scope>
    <source>
        <strain evidence="2">CGMCC 1.12778</strain>
    </source>
</reference>
<dbReference type="SUPFAM" id="SSF55154">
    <property type="entry name" value="CYTH-like phosphatases"/>
    <property type="match status" value="1"/>
</dbReference>
<organism evidence="1 2">
    <name type="scientific">Arthrobacter liuii</name>
    <dbReference type="NCBI Taxonomy" id="1476996"/>
    <lineage>
        <taxon>Bacteria</taxon>
        <taxon>Bacillati</taxon>
        <taxon>Actinomycetota</taxon>
        <taxon>Actinomycetes</taxon>
        <taxon>Micrococcales</taxon>
        <taxon>Micrococcaceae</taxon>
        <taxon>Arthrobacter</taxon>
    </lineage>
</organism>
<evidence type="ECO:0000313" key="2">
    <source>
        <dbReference type="Proteomes" id="UP000643279"/>
    </source>
</evidence>
<name>A0ABQ2AM15_9MICC</name>
<accession>A0ABQ2AM15</accession>
<evidence type="ECO:0008006" key="3">
    <source>
        <dbReference type="Google" id="ProtNLM"/>
    </source>
</evidence>
<dbReference type="Gene3D" id="2.40.320.10">
    <property type="entry name" value="Hypothetical Protein Pfu-838710-001"/>
    <property type="match status" value="1"/>
</dbReference>
<sequence length="67" mass="7426">MSGMETVEVERKFDVVESDVLPVFTSIPGVAAVRMAEDQELDAVYFDTKTLALAARRITLPPASRRQ</sequence>
<protein>
    <recommendedName>
        <fullName evidence="3">CYTH domain-containing protein</fullName>
    </recommendedName>
</protein>
<dbReference type="EMBL" id="BMFW01000004">
    <property type="protein sequence ID" value="GGH93468.1"/>
    <property type="molecule type" value="Genomic_DNA"/>
</dbReference>
<dbReference type="InterPro" id="IPR033469">
    <property type="entry name" value="CYTH-like_dom_sf"/>
</dbReference>
<dbReference type="Proteomes" id="UP000643279">
    <property type="component" value="Unassembled WGS sequence"/>
</dbReference>
<comment type="caution">
    <text evidence="1">The sequence shown here is derived from an EMBL/GenBank/DDBJ whole genome shotgun (WGS) entry which is preliminary data.</text>
</comment>
<keyword evidence="2" id="KW-1185">Reference proteome</keyword>
<proteinExistence type="predicted"/>
<evidence type="ECO:0000313" key="1">
    <source>
        <dbReference type="EMBL" id="GGH93468.1"/>
    </source>
</evidence>
<gene>
    <name evidence="1" type="ORF">GCM10007170_14420</name>
</gene>